<dbReference type="RefSeq" id="XP_067714099.1">
    <property type="nucleotide sequence ID" value="XM_067857998.1"/>
</dbReference>
<organism evidence="2 3">
    <name type="scientific">Babesia caballi</name>
    <dbReference type="NCBI Taxonomy" id="5871"/>
    <lineage>
        <taxon>Eukaryota</taxon>
        <taxon>Sar</taxon>
        <taxon>Alveolata</taxon>
        <taxon>Apicomplexa</taxon>
        <taxon>Aconoidasida</taxon>
        <taxon>Piroplasmida</taxon>
        <taxon>Babesiidae</taxon>
        <taxon>Babesia</taxon>
    </lineage>
</organism>
<dbReference type="GeneID" id="94193511"/>
<protein>
    <submittedName>
        <fullName evidence="2">DUF1543 domain-containing protein</fullName>
    </submittedName>
</protein>
<evidence type="ECO:0000313" key="3">
    <source>
        <dbReference type="Proteomes" id="UP001497744"/>
    </source>
</evidence>
<name>A0AAV4LQM1_BABCB</name>
<gene>
    <name evidence="2" type="ORF">BcabD6B2_14630</name>
</gene>
<evidence type="ECO:0000256" key="1">
    <source>
        <dbReference type="SAM" id="MobiDB-lite"/>
    </source>
</evidence>
<dbReference type="Proteomes" id="UP001497744">
    <property type="component" value="Unassembled WGS sequence"/>
</dbReference>
<evidence type="ECO:0000313" key="2">
    <source>
        <dbReference type="EMBL" id="GIX62028.1"/>
    </source>
</evidence>
<reference evidence="2 3" key="1">
    <citation type="submission" date="2021-06" db="EMBL/GenBank/DDBJ databases">
        <title>Genome sequence of Babesia caballi.</title>
        <authorList>
            <person name="Yamagishi J."/>
            <person name="Kidaka T."/>
            <person name="Ochi A."/>
        </authorList>
    </citation>
    <scope>NUCLEOTIDE SEQUENCE [LARGE SCALE GENOMIC DNA]</scope>
    <source>
        <strain evidence="2">USDA-D6B2</strain>
    </source>
</reference>
<comment type="caution">
    <text evidence="2">The sequence shown here is derived from an EMBL/GenBank/DDBJ whole genome shotgun (WGS) entry which is preliminary data.</text>
</comment>
<dbReference type="AlphaFoldDB" id="A0AAV4LQM1"/>
<accession>A0AAV4LQM1</accession>
<proteinExistence type="predicted"/>
<feature type="compositionally biased region" description="Polar residues" evidence="1">
    <location>
        <begin position="285"/>
        <end position="304"/>
    </location>
</feature>
<keyword evidence="3" id="KW-1185">Reference proteome</keyword>
<sequence length="321" mass="35870">MPVAHGQHHSTATRLRCNDSIAVSLRAWYVNVREHLPGRPQQGVFVVLAVDVVSPVSREVVVGEVERHRPEGRVVRRSVEDDCVLVVLAVGYHVEPPRNWGQHARVDVVGVGDDIFAELFKTLRCHGAFECDVPYIVEPVLLLFEVLEPLILVLLCRVPEAVLVEVVGHAQLQQVCKVDYALVHVAVVLRDGPGCEEEGREGDELVSDVGVVLEHRSSYRPVEHRRDVACRSECCTAHPFDPRPEPSEPQDEAVVRGVLSIVVSVGQERLPPVFRRLSPVRLRRSTTQSPQRPTNLHNGESPNKQRPVPELHLARHQCIRA</sequence>
<dbReference type="EMBL" id="BPLF01000001">
    <property type="protein sequence ID" value="GIX62028.1"/>
    <property type="molecule type" value="Genomic_DNA"/>
</dbReference>
<feature type="region of interest" description="Disordered" evidence="1">
    <location>
        <begin position="279"/>
        <end position="311"/>
    </location>
</feature>